<evidence type="ECO:0000313" key="14">
    <source>
        <dbReference type="Proteomes" id="UP000199073"/>
    </source>
</evidence>
<feature type="transmembrane region" description="Helical" evidence="9">
    <location>
        <begin position="179"/>
        <end position="201"/>
    </location>
</feature>
<dbReference type="InterPro" id="IPR017871">
    <property type="entry name" value="ABC_transporter-like_CS"/>
</dbReference>
<evidence type="ECO:0000256" key="6">
    <source>
        <dbReference type="ARBA" id="ARBA00022840"/>
    </source>
</evidence>
<dbReference type="SMART" id="SM00382">
    <property type="entry name" value="AAA"/>
    <property type="match status" value="1"/>
</dbReference>
<dbReference type="GO" id="GO:0008233">
    <property type="term" value="F:peptidase activity"/>
    <property type="evidence" value="ECO:0007669"/>
    <property type="project" value="InterPro"/>
</dbReference>
<keyword evidence="4 9" id="KW-0812">Transmembrane</keyword>
<dbReference type="CDD" id="cd03245">
    <property type="entry name" value="ABCC_bacteriocin_exporters"/>
    <property type="match status" value="1"/>
</dbReference>
<dbReference type="Proteomes" id="UP000199073">
    <property type="component" value="Unassembled WGS sequence"/>
</dbReference>
<dbReference type="Gene3D" id="1.20.1560.10">
    <property type="entry name" value="ABC transporter type 1, transmembrane domain"/>
    <property type="match status" value="1"/>
</dbReference>
<keyword evidence="3" id="KW-1003">Cell membrane</keyword>
<dbReference type="PANTHER" id="PTHR24221:SF248">
    <property type="entry name" value="ABC TRANSPORTER TRANSMEMBRANE REGION"/>
    <property type="match status" value="1"/>
</dbReference>
<feature type="transmembrane region" description="Helical" evidence="9">
    <location>
        <begin position="398"/>
        <end position="422"/>
    </location>
</feature>
<evidence type="ECO:0000256" key="1">
    <source>
        <dbReference type="ARBA" id="ARBA00004651"/>
    </source>
</evidence>
<evidence type="ECO:0000256" key="5">
    <source>
        <dbReference type="ARBA" id="ARBA00022741"/>
    </source>
</evidence>
<dbReference type="PROSITE" id="PS50929">
    <property type="entry name" value="ABC_TM1F"/>
    <property type="match status" value="1"/>
</dbReference>
<evidence type="ECO:0000259" key="11">
    <source>
        <dbReference type="PROSITE" id="PS50929"/>
    </source>
</evidence>
<evidence type="ECO:0000256" key="7">
    <source>
        <dbReference type="ARBA" id="ARBA00022989"/>
    </source>
</evidence>
<dbReference type="SUPFAM" id="SSF52540">
    <property type="entry name" value="P-loop containing nucleoside triphosphate hydrolases"/>
    <property type="match status" value="1"/>
</dbReference>
<dbReference type="CDD" id="cd02421">
    <property type="entry name" value="Peptidase_C39_likeD"/>
    <property type="match status" value="1"/>
</dbReference>
<name>A0A1H0MXK5_9BACT</name>
<dbReference type="GO" id="GO:0034040">
    <property type="term" value="F:ATPase-coupled lipid transmembrane transporter activity"/>
    <property type="evidence" value="ECO:0007669"/>
    <property type="project" value="TreeGrafter"/>
</dbReference>
<accession>A0A1H0MXK5</accession>
<dbReference type="SUPFAM" id="SSF90123">
    <property type="entry name" value="ABC transporter transmembrane region"/>
    <property type="match status" value="1"/>
</dbReference>
<dbReference type="InterPro" id="IPR027417">
    <property type="entry name" value="P-loop_NTPase"/>
</dbReference>
<feature type="transmembrane region" description="Helical" evidence="9">
    <location>
        <begin position="285"/>
        <end position="309"/>
    </location>
</feature>
<evidence type="ECO:0000256" key="2">
    <source>
        <dbReference type="ARBA" id="ARBA00022448"/>
    </source>
</evidence>
<sequence>MNTKIVGKTKEKKWDLRSDSDVIDDPLTDCLVIMAKLHGRPVSRTTLRAGLPLVNNRLTVQLVNRAAQRMGMISRIIKRPLARLTNLEIPCILLLKDNRAAVMVGINKKARMITLVQSESGAGERVVPVKELEEQYSGYAVFVQPEFLAEDRKVTEMTGKRGHWFWGPVISSWRIYRDVILASFLINLFGLASPFFILNVYDRVIPNKAFETLWVLATGITVVYLFSMLMQGLRGYFVEVAGKKANLEMSAVIFEKVLGLKMSSRPESIGSFSNKIQQFDSVRDFITSLSITALVDLPFMVLALIAIWYLAGVTVVIHVSAIVLLLTYALFIQLPLQHAVEQTYHASARKNAVLVEGLNGLETLKMLGAEGKIQRTWEESVGHISKWSSRSRFLSTSVSHLSSFVQGITVVAVVITGVYIVAQGEMSQGGLIAVVILTRQAVAPMVHVVSLATRYNRAKTAIKTLQQVMEMPGERPANKNFLHRAGLKGAIEFKEVSFTYPDQGLPVLKNISLKIAQGEKVGIIGTIGSGKTTLGKLMLGLYEPDSGMVAIDGTDIRQIDPTELRRFIGCVPQDVTLFRGSVRDNIVMGCDIATDSDIIRAAELSGASDIVGRHPMGFDMPVGEQGRALSGGQRQVVAMARALLLDPPVQILDEPSSHMDAKTEAQIRRRLATIIRNKTLILISHRASLLAMVDRLIVIDNGNIVADGKKDKILEALKSGQINV</sequence>
<keyword evidence="6 13" id="KW-0067">ATP-binding</keyword>
<dbReference type="InterPro" id="IPR005074">
    <property type="entry name" value="Peptidase_C39"/>
</dbReference>
<dbReference type="GO" id="GO:0005886">
    <property type="term" value="C:plasma membrane"/>
    <property type="evidence" value="ECO:0007669"/>
    <property type="project" value="UniProtKB-SubCell"/>
</dbReference>
<feature type="transmembrane region" description="Helical" evidence="9">
    <location>
        <begin position="213"/>
        <end position="233"/>
    </location>
</feature>
<reference evidence="13 14" key="1">
    <citation type="submission" date="2016-10" db="EMBL/GenBank/DDBJ databases">
        <authorList>
            <person name="de Groot N.N."/>
        </authorList>
    </citation>
    <scope>NUCLEOTIDE SEQUENCE [LARGE SCALE GENOMIC DNA]</scope>
    <source>
        <strain evidence="13 14">DSM 12130</strain>
    </source>
</reference>
<proteinExistence type="predicted"/>
<dbReference type="GO" id="GO:0006508">
    <property type="term" value="P:proteolysis"/>
    <property type="evidence" value="ECO:0007669"/>
    <property type="project" value="InterPro"/>
</dbReference>
<feature type="domain" description="ABC transmembrane type-1" evidence="11">
    <location>
        <begin position="179"/>
        <end position="457"/>
    </location>
</feature>
<organism evidence="13 14">
    <name type="scientific">Desulforhopalus singaporensis</name>
    <dbReference type="NCBI Taxonomy" id="91360"/>
    <lineage>
        <taxon>Bacteria</taxon>
        <taxon>Pseudomonadati</taxon>
        <taxon>Thermodesulfobacteriota</taxon>
        <taxon>Desulfobulbia</taxon>
        <taxon>Desulfobulbales</taxon>
        <taxon>Desulfocapsaceae</taxon>
        <taxon>Desulforhopalus</taxon>
    </lineage>
</organism>
<dbReference type="Gene3D" id="3.40.50.300">
    <property type="entry name" value="P-loop containing nucleotide triphosphate hydrolases"/>
    <property type="match status" value="1"/>
</dbReference>
<dbReference type="OrthoDB" id="9772049at2"/>
<dbReference type="InterPro" id="IPR017750">
    <property type="entry name" value="ATPase_T1SS"/>
</dbReference>
<dbReference type="PROSITE" id="PS50990">
    <property type="entry name" value="PEPTIDASE_C39"/>
    <property type="match status" value="1"/>
</dbReference>
<dbReference type="Gene3D" id="3.90.70.10">
    <property type="entry name" value="Cysteine proteinases"/>
    <property type="match status" value="1"/>
</dbReference>
<evidence type="ECO:0000256" key="4">
    <source>
        <dbReference type="ARBA" id="ARBA00022692"/>
    </source>
</evidence>
<dbReference type="InterPro" id="IPR003593">
    <property type="entry name" value="AAA+_ATPase"/>
</dbReference>
<dbReference type="InterPro" id="IPR011527">
    <property type="entry name" value="ABC1_TM_dom"/>
</dbReference>
<dbReference type="GO" id="GO:0016887">
    <property type="term" value="F:ATP hydrolysis activity"/>
    <property type="evidence" value="ECO:0007669"/>
    <property type="project" value="InterPro"/>
</dbReference>
<evidence type="ECO:0000256" key="3">
    <source>
        <dbReference type="ARBA" id="ARBA00022475"/>
    </source>
</evidence>
<dbReference type="STRING" id="91360.SAMN05660330_01219"/>
<protein>
    <submittedName>
        <fullName evidence="13">ATP-binding cassette, subfamily C, LapB</fullName>
    </submittedName>
</protein>
<dbReference type="Pfam" id="PF00664">
    <property type="entry name" value="ABC_membrane"/>
    <property type="match status" value="1"/>
</dbReference>
<dbReference type="PROSITE" id="PS00211">
    <property type="entry name" value="ABC_TRANSPORTER_1"/>
    <property type="match status" value="1"/>
</dbReference>
<comment type="subcellular location">
    <subcellularLocation>
        <location evidence="1">Cell membrane</location>
        <topology evidence="1">Multi-pass membrane protein</topology>
    </subcellularLocation>
</comment>
<feature type="domain" description="Peptidase C39" evidence="12">
    <location>
        <begin position="17"/>
        <end position="143"/>
    </location>
</feature>
<dbReference type="EMBL" id="FNJI01000006">
    <property type="protein sequence ID" value="SDO84850.1"/>
    <property type="molecule type" value="Genomic_DNA"/>
</dbReference>
<keyword evidence="2" id="KW-0813">Transport</keyword>
<gene>
    <name evidence="13" type="ORF">SAMN05660330_01219</name>
</gene>
<dbReference type="InterPro" id="IPR039421">
    <property type="entry name" value="Type_1_exporter"/>
</dbReference>
<dbReference type="GO" id="GO:0005524">
    <property type="term" value="F:ATP binding"/>
    <property type="evidence" value="ECO:0007669"/>
    <property type="project" value="UniProtKB-KW"/>
</dbReference>
<dbReference type="FunFam" id="3.40.50.300:FF:000299">
    <property type="entry name" value="ABC transporter ATP-binding protein/permease"/>
    <property type="match status" value="1"/>
</dbReference>
<dbReference type="RefSeq" id="WP_092220802.1">
    <property type="nucleotide sequence ID" value="NZ_FNJI01000006.1"/>
</dbReference>
<dbReference type="PANTHER" id="PTHR24221">
    <property type="entry name" value="ATP-BINDING CASSETTE SUB-FAMILY B"/>
    <property type="match status" value="1"/>
</dbReference>
<keyword evidence="8 9" id="KW-0472">Membrane</keyword>
<dbReference type="Pfam" id="PF00005">
    <property type="entry name" value="ABC_tran"/>
    <property type="match status" value="1"/>
</dbReference>
<keyword evidence="5" id="KW-0547">Nucleotide-binding</keyword>
<evidence type="ECO:0000313" key="13">
    <source>
        <dbReference type="EMBL" id="SDO84850.1"/>
    </source>
</evidence>
<dbReference type="Pfam" id="PF03412">
    <property type="entry name" value="Peptidase_C39"/>
    <property type="match status" value="1"/>
</dbReference>
<dbReference type="CDD" id="cd18587">
    <property type="entry name" value="ABC_6TM_LapB_like"/>
    <property type="match status" value="1"/>
</dbReference>
<evidence type="ECO:0000259" key="12">
    <source>
        <dbReference type="PROSITE" id="PS50990"/>
    </source>
</evidence>
<dbReference type="GO" id="GO:0140359">
    <property type="term" value="F:ABC-type transporter activity"/>
    <property type="evidence" value="ECO:0007669"/>
    <property type="project" value="InterPro"/>
</dbReference>
<keyword evidence="14" id="KW-1185">Reference proteome</keyword>
<feature type="transmembrane region" description="Helical" evidence="9">
    <location>
        <begin position="315"/>
        <end position="336"/>
    </location>
</feature>
<dbReference type="AlphaFoldDB" id="A0A1H0MXK5"/>
<feature type="domain" description="ABC transporter" evidence="10">
    <location>
        <begin position="491"/>
        <end position="724"/>
    </location>
</feature>
<dbReference type="PROSITE" id="PS50893">
    <property type="entry name" value="ABC_TRANSPORTER_2"/>
    <property type="match status" value="1"/>
</dbReference>
<evidence type="ECO:0000256" key="9">
    <source>
        <dbReference type="SAM" id="Phobius"/>
    </source>
</evidence>
<dbReference type="InterPro" id="IPR036640">
    <property type="entry name" value="ABC1_TM_sf"/>
</dbReference>
<evidence type="ECO:0000256" key="8">
    <source>
        <dbReference type="ARBA" id="ARBA00023136"/>
    </source>
</evidence>
<dbReference type="NCBIfam" id="TIGR03375">
    <property type="entry name" value="type_I_sec_LssB"/>
    <property type="match status" value="1"/>
</dbReference>
<keyword evidence="7 9" id="KW-1133">Transmembrane helix</keyword>
<dbReference type="InterPro" id="IPR003439">
    <property type="entry name" value="ABC_transporter-like_ATP-bd"/>
</dbReference>
<evidence type="ECO:0000259" key="10">
    <source>
        <dbReference type="PROSITE" id="PS50893"/>
    </source>
</evidence>